<sequence>MLLPLLIVPSLALAKHDHGSGDGLADATVLIIRHAEKPADGAGLTPEGEARARAYVGYFEHFSLNGAPMVPNALYAAADSKSSMRPRLTITPLSEALQLPIDSRFADKQTRKLVDALRQEPHGKQVLIAWHHGEIPALIDDLGGDAAALIPGDKWPSQVFGWVIVLQYDHKGRLAASQVVHEDLMPDDRS</sequence>
<gene>
    <name evidence="1" type="ORF">IGX34_09150</name>
</gene>
<dbReference type="Proteomes" id="UP000651010">
    <property type="component" value="Unassembled WGS sequence"/>
</dbReference>
<protein>
    <submittedName>
        <fullName evidence="1">Flagellar basal body-associated protein FliL</fullName>
    </submittedName>
</protein>
<dbReference type="Gene3D" id="3.40.50.1240">
    <property type="entry name" value="Phosphoglycerate mutase-like"/>
    <property type="match status" value="1"/>
</dbReference>
<evidence type="ECO:0000313" key="1">
    <source>
        <dbReference type="EMBL" id="MBE1160557.1"/>
    </source>
</evidence>
<keyword evidence="1" id="KW-0969">Cilium</keyword>
<reference evidence="1 2" key="1">
    <citation type="submission" date="2020-09" db="EMBL/GenBank/DDBJ databases">
        <title>Dyella sp. 7MK23 isolated from forest soil.</title>
        <authorList>
            <person name="Fu J."/>
        </authorList>
    </citation>
    <scope>NUCLEOTIDE SEQUENCE [LARGE SCALE GENOMIC DNA]</scope>
    <source>
        <strain evidence="1 2">7MK23</strain>
    </source>
</reference>
<dbReference type="EMBL" id="JACZZA010000004">
    <property type="protein sequence ID" value="MBE1160557.1"/>
    <property type="molecule type" value="Genomic_DNA"/>
</dbReference>
<comment type="caution">
    <text evidence="1">The sequence shown here is derived from an EMBL/GenBank/DDBJ whole genome shotgun (WGS) entry which is preliminary data.</text>
</comment>
<keyword evidence="1" id="KW-0966">Cell projection</keyword>
<name>A0ABR9G961_9GAMM</name>
<accession>A0ABR9G961</accession>
<keyword evidence="1" id="KW-0282">Flagellum</keyword>
<dbReference type="SUPFAM" id="SSF53254">
    <property type="entry name" value="Phosphoglycerate mutase-like"/>
    <property type="match status" value="1"/>
</dbReference>
<proteinExistence type="predicted"/>
<organism evidence="1 2">
    <name type="scientific">Dyella acidiphila</name>
    <dbReference type="NCBI Taxonomy" id="2775866"/>
    <lineage>
        <taxon>Bacteria</taxon>
        <taxon>Pseudomonadati</taxon>
        <taxon>Pseudomonadota</taxon>
        <taxon>Gammaproteobacteria</taxon>
        <taxon>Lysobacterales</taxon>
        <taxon>Rhodanobacteraceae</taxon>
        <taxon>Dyella</taxon>
    </lineage>
</organism>
<evidence type="ECO:0000313" key="2">
    <source>
        <dbReference type="Proteomes" id="UP000651010"/>
    </source>
</evidence>
<keyword evidence="2" id="KW-1185">Reference proteome</keyword>
<dbReference type="InterPro" id="IPR029033">
    <property type="entry name" value="His_PPase_superfam"/>
</dbReference>